<dbReference type="RefSeq" id="WP_089323511.1">
    <property type="nucleotide sequence ID" value="NZ_FZOB01000012.1"/>
</dbReference>
<accession>A0A238ZVP0</accession>
<dbReference type="Proteomes" id="UP000198405">
    <property type="component" value="Unassembled WGS sequence"/>
</dbReference>
<proteinExistence type="predicted"/>
<evidence type="ECO:0000313" key="2">
    <source>
        <dbReference type="Proteomes" id="UP000198405"/>
    </source>
</evidence>
<name>A0A238ZVP0_9BACT</name>
<dbReference type="AlphaFoldDB" id="A0A238ZVP0"/>
<evidence type="ECO:0000313" key="1">
    <source>
        <dbReference type="EMBL" id="SNR87081.1"/>
    </source>
</evidence>
<dbReference type="OrthoDB" id="14958at2"/>
<reference evidence="2" key="1">
    <citation type="submission" date="2017-06" db="EMBL/GenBank/DDBJ databases">
        <authorList>
            <person name="Varghese N."/>
            <person name="Submissions S."/>
        </authorList>
    </citation>
    <scope>NUCLEOTIDE SEQUENCE [LARGE SCALE GENOMIC DNA]</scope>
    <source>
        <strain evidence="2">DSM 15668</strain>
    </source>
</reference>
<dbReference type="EMBL" id="FZOB01000012">
    <property type="protein sequence ID" value="SNR87081.1"/>
    <property type="molecule type" value="Genomic_DNA"/>
</dbReference>
<sequence length="94" mass="10816">MCNKGSLTREFVVEKFKEIEKVIGKKYPTVAVALCELLGRRWSFLTGVPDRIVYPFVGRVEIGDRYGVSVFDKSPDIKRYEEIAFLIEEFFSGT</sequence>
<protein>
    <submittedName>
        <fullName evidence="1">Uncharacterized protein</fullName>
    </submittedName>
</protein>
<organism evidence="1 2">
    <name type="scientific">Desulfurobacterium atlanticum</name>
    <dbReference type="NCBI Taxonomy" id="240169"/>
    <lineage>
        <taxon>Bacteria</taxon>
        <taxon>Pseudomonadati</taxon>
        <taxon>Aquificota</taxon>
        <taxon>Aquificia</taxon>
        <taxon>Desulfurobacteriales</taxon>
        <taxon>Desulfurobacteriaceae</taxon>
        <taxon>Desulfurobacterium</taxon>
    </lineage>
</organism>
<gene>
    <name evidence="1" type="ORF">SAMN06265340_11232</name>
</gene>
<keyword evidence="2" id="KW-1185">Reference proteome</keyword>